<feature type="compositionally biased region" description="Polar residues" evidence="1">
    <location>
        <begin position="24"/>
        <end position="35"/>
    </location>
</feature>
<proteinExistence type="predicted"/>
<accession>A0A8S0V9W3</accession>
<dbReference type="Gramene" id="OE9A080246T1">
    <property type="protein sequence ID" value="OE9A080246C1"/>
    <property type="gene ID" value="OE9A080246"/>
</dbReference>
<dbReference type="AlphaFoldDB" id="A0A8S0V9W3"/>
<evidence type="ECO:0000256" key="1">
    <source>
        <dbReference type="SAM" id="MobiDB-lite"/>
    </source>
</evidence>
<sequence>MESTTSPHLNMHGVTSKGQVDISKISSPKTPSLSESKLRGKLKHKVWIPAYEGSASSLPSRNRKDFGSIVCS</sequence>
<evidence type="ECO:0000313" key="2">
    <source>
        <dbReference type="EMBL" id="CAA3027021.1"/>
    </source>
</evidence>
<evidence type="ECO:0000313" key="3">
    <source>
        <dbReference type="Proteomes" id="UP000594638"/>
    </source>
</evidence>
<dbReference type="Proteomes" id="UP000594638">
    <property type="component" value="Unassembled WGS sequence"/>
</dbReference>
<organism evidence="2 3">
    <name type="scientific">Olea europaea subsp. europaea</name>
    <dbReference type="NCBI Taxonomy" id="158383"/>
    <lineage>
        <taxon>Eukaryota</taxon>
        <taxon>Viridiplantae</taxon>
        <taxon>Streptophyta</taxon>
        <taxon>Embryophyta</taxon>
        <taxon>Tracheophyta</taxon>
        <taxon>Spermatophyta</taxon>
        <taxon>Magnoliopsida</taxon>
        <taxon>eudicotyledons</taxon>
        <taxon>Gunneridae</taxon>
        <taxon>Pentapetalae</taxon>
        <taxon>asterids</taxon>
        <taxon>lamiids</taxon>
        <taxon>Lamiales</taxon>
        <taxon>Oleaceae</taxon>
        <taxon>Oleeae</taxon>
        <taxon>Olea</taxon>
    </lineage>
</organism>
<protein>
    <submittedName>
        <fullName evidence="2">Uncharacterized protein</fullName>
    </submittedName>
</protein>
<gene>
    <name evidence="2" type="ORF">OLEA9_A080246</name>
</gene>
<feature type="region of interest" description="Disordered" evidence="1">
    <location>
        <begin position="1"/>
        <end position="38"/>
    </location>
</feature>
<keyword evidence="3" id="KW-1185">Reference proteome</keyword>
<reference evidence="2 3" key="1">
    <citation type="submission" date="2019-12" db="EMBL/GenBank/DDBJ databases">
        <authorList>
            <person name="Alioto T."/>
            <person name="Alioto T."/>
            <person name="Gomez Garrido J."/>
        </authorList>
    </citation>
    <scope>NUCLEOTIDE SEQUENCE [LARGE SCALE GENOMIC DNA]</scope>
</reference>
<comment type="caution">
    <text evidence="2">The sequence shown here is derived from an EMBL/GenBank/DDBJ whole genome shotgun (WGS) entry which is preliminary data.</text>
</comment>
<name>A0A8S0V9W3_OLEEU</name>
<dbReference type="EMBL" id="CACTIH010009184">
    <property type="protein sequence ID" value="CAA3027021.1"/>
    <property type="molecule type" value="Genomic_DNA"/>
</dbReference>